<dbReference type="PROSITE" id="PS00211">
    <property type="entry name" value="ABC_TRANSPORTER_1"/>
    <property type="match status" value="1"/>
</dbReference>
<name>A0ABZ2RVR9_9BACT</name>
<keyword evidence="2" id="KW-0547">Nucleotide-binding</keyword>
<gene>
    <name evidence="5" type="ORF">WG616_03405</name>
</gene>
<organism evidence="5 6">
    <name type="scientific">[Mycoplasma] gypis</name>
    <dbReference type="NCBI Taxonomy" id="92404"/>
    <lineage>
        <taxon>Bacteria</taxon>
        <taxon>Bacillati</taxon>
        <taxon>Mycoplasmatota</taxon>
        <taxon>Mycoplasmoidales</taxon>
        <taxon>Metamycoplasmataceae</taxon>
        <taxon>Metamycoplasma</taxon>
    </lineage>
</organism>
<dbReference type="Gene3D" id="3.40.50.300">
    <property type="entry name" value="P-loop containing nucleotide triphosphate hydrolases"/>
    <property type="match status" value="1"/>
</dbReference>
<dbReference type="Proteomes" id="UP001460679">
    <property type="component" value="Chromosome"/>
</dbReference>
<protein>
    <submittedName>
        <fullName evidence="5">ABC transporter ATP-binding protein</fullName>
    </submittedName>
</protein>
<dbReference type="InterPro" id="IPR017871">
    <property type="entry name" value="ABC_transporter-like_CS"/>
</dbReference>
<keyword evidence="3 5" id="KW-0067">ATP-binding</keyword>
<dbReference type="GO" id="GO:0005524">
    <property type="term" value="F:ATP binding"/>
    <property type="evidence" value="ECO:0007669"/>
    <property type="project" value="UniProtKB-KW"/>
</dbReference>
<evidence type="ECO:0000259" key="4">
    <source>
        <dbReference type="PROSITE" id="PS50893"/>
    </source>
</evidence>
<dbReference type="InterPro" id="IPR051782">
    <property type="entry name" value="ABC_Transporter_VariousFunc"/>
</dbReference>
<dbReference type="PANTHER" id="PTHR42939">
    <property type="entry name" value="ABC TRANSPORTER ATP-BINDING PROTEIN ALBC-RELATED"/>
    <property type="match status" value="1"/>
</dbReference>
<dbReference type="SUPFAM" id="SSF52540">
    <property type="entry name" value="P-loop containing nucleoside triphosphate hydrolases"/>
    <property type="match status" value="1"/>
</dbReference>
<evidence type="ECO:0000256" key="1">
    <source>
        <dbReference type="ARBA" id="ARBA00022448"/>
    </source>
</evidence>
<reference evidence="5" key="1">
    <citation type="submission" date="2024-03" db="EMBL/GenBank/DDBJ databases">
        <title>Complete genome sequence of Mycoplasma gypis type strain B1/T1.</title>
        <authorList>
            <person name="Spergser J."/>
        </authorList>
    </citation>
    <scope>NUCLEOTIDE SEQUENCE [LARGE SCALE GENOMIC DNA]</scope>
    <source>
        <strain evidence="5">B1/T1</strain>
    </source>
</reference>
<keyword evidence="6" id="KW-1185">Reference proteome</keyword>
<evidence type="ECO:0000313" key="5">
    <source>
        <dbReference type="EMBL" id="WXL28384.1"/>
    </source>
</evidence>
<sequence length="239" mass="27210">MIVEIKNLSKSYDKKSSAIKSLNFNIEDGKFHAFIGSNGSGKTTTIKSIVGAYANFNGEILIRGHSNQEAIAKKYISYMPENPNFPKELNLYKYIYSLGLLSGLNKKDIETKTNEILQTLKIDKYKNKKPLNFSSGEKRKALLAQCLISNPDLLIMDEPAANLDPQARQELFSILNSFVQNGKSVFISTHELNEVNKFVNYVTIIEKGTIIYSGDFNSKDNLENFYFQKIKEYYEQKNN</sequence>
<evidence type="ECO:0000313" key="6">
    <source>
        <dbReference type="Proteomes" id="UP001460679"/>
    </source>
</evidence>
<dbReference type="SMART" id="SM00382">
    <property type="entry name" value="AAA"/>
    <property type="match status" value="1"/>
</dbReference>
<dbReference type="InterPro" id="IPR003593">
    <property type="entry name" value="AAA+_ATPase"/>
</dbReference>
<evidence type="ECO:0000256" key="2">
    <source>
        <dbReference type="ARBA" id="ARBA00022741"/>
    </source>
</evidence>
<accession>A0ABZ2RVR9</accession>
<dbReference type="PROSITE" id="PS50893">
    <property type="entry name" value="ABC_TRANSPORTER_2"/>
    <property type="match status" value="1"/>
</dbReference>
<dbReference type="CDD" id="cd03230">
    <property type="entry name" value="ABC_DR_subfamily_A"/>
    <property type="match status" value="1"/>
</dbReference>
<proteinExistence type="predicted"/>
<evidence type="ECO:0000256" key="3">
    <source>
        <dbReference type="ARBA" id="ARBA00022840"/>
    </source>
</evidence>
<keyword evidence="1" id="KW-0813">Transport</keyword>
<dbReference type="PANTHER" id="PTHR42939:SF1">
    <property type="entry name" value="ABC TRANSPORTER ATP-BINDING PROTEIN ALBC-RELATED"/>
    <property type="match status" value="1"/>
</dbReference>
<dbReference type="InterPro" id="IPR003439">
    <property type="entry name" value="ABC_transporter-like_ATP-bd"/>
</dbReference>
<feature type="domain" description="ABC transporter" evidence="4">
    <location>
        <begin position="3"/>
        <end position="232"/>
    </location>
</feature>
<dbReference type="Pfam" id="PF00005">
    <property type="entry name" value="ABC_tran"/>
    <property type="match status" value="1"/>
</dbReference>
<dbReference type="EMBL" id="CP148066">
    <property type="protein sequence ID" value="WXL28384.1"/>
    <property type="molecule type" value="Genomic_DNA"/>
</dbReference>
<dbReference type="InterPro" id="IPR027417">
    <property type="entry name" value="P-loop_NTPase"/>
</dbReference>